<evidence type="ECO:0000313" key="11">
    <source>
        <dbReference type="Proteomes" id="UP000002432"/>
    </source>
</evidence>
<protein>
    <submittedName>
        <fullName evidence="10">ABC efflux pump, inner membrane subunit</fullName>
    </submittedName>
</protein>
<dbReference type="InterPro" id="IPR003838">
    <property type="entry name" value="ABC3_permease_C"/>
</dbReference>
<keyword evidence="5 7" id="KW-0472">Membrane</keyword>
<feature type="transmembrane region" description="Helical" evidence="7">
    <location>
        <begin position="367"/>
        <end position="388"/>
    </location>
</feature>
<feature type="domain" description="MacB-like periplasmic core" evidence="9">
    <location>
        <begin position="475"/>
        <end position="624"/>
    </location>
</feature>
<feature type="transmembrane region" description="Helical" evidence="7">
    <location>
        <begin position="687"/>
        <end position="712"/>
    </location>
</feature>
<dbReference type="KEGG" id="aba:Acid345_0619"/>
<dbReference type="PANTHER" id="PTHR30572:SF4">
    <property type="entry name" value="ABC TRANSPORTER PERMEASE YTRF"/>
    <property type="match status" value="1"/>
</dbReference>
<dbReference type="AlphaFoldDB" id="Q1IU26"/>
<dbReference type="InterPro" id="IPR025857">
    <property type="entry name" value="MacB_PCD"/>
</dbReference>
<feature type="transmembrane region" description="Helical" evidence="7">
    <location>
        <begin position="271"/>
        <end position="295"/>
    </location>
</feature>
<keyword evidence="4 7" id="KW-1133">Transmembrane helix</keyword>
<evidence type="ECO:0000256" key="7">
    <source>
        <dbReference type="SAM" id="Phobius"/>
    </source>
</evidence>
<keyword evidence="11" id="KW-1185">Reference proteome</keyword>
<dbReference type="OrthoDB" id="103345at2"/>
<feature type="transmembrane region" description="Helical" evidence="7">
    <location>
        <begin position="16"/>
        <end position="44"/>
    </location>
</feature>
<dbReference type="InterPro" id="IPR017800">
    <property type="entry name" value="ADOP"/>
</dbReference>
<dbReference type="eggNOG" id="COG0577">
    <property type="taxonomic scope" value="Bacteria"/>
</dbReference>
<keyword evidence="3 7" id="KW-0812">Transmembrane</keyword>
<dbReference type="EnsemblBacteria" id="ABF39624">
    <property type="protein sequence ID" value="ABF39624"/>
    <property type="gene ID" value="Acid345_0619"/>
</dbReference>
<feature type="transmembrane region" description="Helical" evidence="7">
    <location>
        <begin position="739"/>
        <end position="758"/>
    </location>
</feature>
<gene>
    <name evidence="10" type="ordered locus">Acid345_0619</name>
</gene>
<evidence type="ECO:0000256" key="4">
    <source>
        <dbReference type="ARBA" id="ARBA00022989"/>
    </source>
</evidence>
<feature type="transmembrane region" description="Helical" evidence="7">
    <location>
        <begin position="770"/>
        <end position="793"/>
    </location>
</feature>
<name>Q1IU26_KORVE</name>
<dbReference type="NCBIfam" id="TIGR03434">
    <property type="entry name" value="ADOP"/>
    <property type="match status" value="1"/>
</dbReference>
<proteinExistence type="inferred from homology"/>
<reference evidence="10 11" key="1">
    <citation type="journal article" date="2009" name="Appl. Environ. Microbiol.">
        <title>Three genomes from the phylum Acidobacteria provide insight into the lifestyles of these microorganisms in soils.</title>
        <authorList>
            <person name="Ward N.L."/>
            <person name="Challacombe J.F."/>
            <person name="Janssen P.H."/>
            <person name="Henrissat B."/>
            <person name="Coutinho P.M."/>
            <person name="Wu M."/>
            <person name="Xie G."/>
            <person name="Haft D.H."/>
            <person name="Sait M."/>
            <person name="Badger J."/>
            <person name="Barabote R.D."/>
            <person name="Bradley B."/>
            <person name="Brettin T.S."/>
            <person name="Brinkac L.M."/>
            <person name="Bruce D."/>
            <person name="Creasy T."/>
            <person name="Daugherty S.C."/>
            <person name="Davidsen T.M."/>
            <person name="DeBoy R.T."/>
            <person name="Detter J.C."/>
            <person name="Dodson R.J."/>
            <person name="Durkin A.S."/>
            <person name="Ganapathy A."/>
            <person name="Gwinn-Giglio M."/>
            <person name="Han C.S."/>
            <person name="Khouri H."/>
            <person name="Kiss H."/>
            <person name="Kothari S.P."/>
            <person name="Madupu R."/>
            <person name="Nelson K.E."/>
            <person name="Nelson W.C."/>
            <person name="Paulsen I."/>
            <person name="Penn K."/>
            <person name="Ren Q."/>
            <person name="Rosovitz M.J."/>
            <person name="Selengut J.D."/>
            <person name="Shrivastava S."/>
            <person name="Sullivan S.A."/>
            <person name="Tapia R."/>
            <person name="Thompson L.S."/>
            <person name="Watkins K.L."/>
            <person name="Yang Q."/>
            <person name="Yu C."/>
            <person name="Zafar N."/>
            <person name="Zhou L."/>
            <person name="Kuske C.R."/>
        </authorList>
    </citation>
    <scope>NUCLEOTIDE SEQUENCE [LARGE SCALE GENOMIC DNA]</scope>
    <source>
        <strain evidence="10 11">Ellin345</strain>
    </source>
</reference>
<accession>Q1IU26</accession>
<dbReference type="InterPro" id="IPR050250">
    <property type="entry name" value="Macrolide_Exporter_MacB"/>
</dbReference>
<dbReference type="RefSeq" id="WP_011521426.1">
    <property type="nucleotide sequence ID" value="NC_008009.1"/>
</dbReference>
<feature type="transmembrane region" description="Helical" evidence="7">
    <location>
        <begin position="326"/>
        <end position="347"/>
    </location>
</feature>
<evidence type="ECO:0000256" key="2">
    <source>
        <dbReference type="ARBA" id="ARBA00022475"/>
    </source>
</evidence>
<keyword evidence="2" id="KW-1003">Cell membrane</keyword>
<dbReference type="PANTHER" id="PTHR30572">
    <property type="entry name" value="MEMBRANE COMPONENT OF TRANSPORTER-RELATED"/>
    <property type="match status" value="1"/>
</dbReference>
<feature type="domain" description="ABC3 transporter permease C-terminal" evidence="8">
    <location>
        <begin position="277"/>
        <end position="394"/>
    </location>
</feature>
<evidence type="ECO:0000256" key="5">
    <source>
        <dbReference type="ARBA" id="ARBA00023136"/>
    </source>
</evidence>
<dbReference type="GO" id="GO:0005886">
    <property type="term" value="C:plasma membrane"/>
    <property type="evidence" value="ECO:0007669"/>
    <property type="project" value="UniProtKB-SubCell"/>
</dbReference>
<organism evidence="10 11">
    <name type="scientific">Koribacter versatilis (strain Ellin345)</name>
    <dbReference type="NCBI Taxonomy" id="204669"/>
    <lineage>
        <taxon>Bacteria</taxon>
        <taxon>Pseudomonadati</taxon>
        <taxon>Acidobacteriota</taxon>
        <taxon>Terriglobia</taxon>
        <taxon>Terriglobales</taxon>
        <taxon>Candidatus Korobacteraceae</taxon>
        <taxon>Candidatus Korobacter</taxon>
    </lineage>
</organism>
<dbReference type="Pfam" id="PF12704">
    <property type="entry name" value="MacB_PCD"/>
    <property type="match status" value="2"/>
</dbReference>
<comment type="similarity">
    <text evidence="6">Belongs to the ABC-4 integral membrane protein family.</text>
</comment>
<evidence type="ECO:0000256" key="1">
    <source>
        <dbReference type="ARBA" id="ARBA00004651"/>
    </source>
</evidence>
<dbReference type="Pfam" id="PF02687">
    <property type="entry name" value="FtsX"/>
    <property type="match status" value="2"/>
</dbReference>
<evidence type="ECO:0000313" key="10">
    <source>
        <dbReference type="EMBL" id="ABF39624.1"/>
    </source>
</evidence>
<comment type="subcellular location">
    <subcellularLocation>
        <location evidence="1">Cell membrane</location>
        <topology evidence="1">Multi-pass membrane protein</topology>
    </subcellularLocation>
</comment>
<dbReference type="EMBL" id="CP000360">
    <property type="protein sequence ID" value="ABF39624.1"/>
    <property type="molecule type" value="Genomic_DNA"/>
</dbReference>
<evidence type="ECO:0000256" key="3">
    <source>
        <dbReference type="ARBA" id="ARBA00022692"/>
    </source>
</evidence>
<feature type="transmembrane region" description="Helical" evidence="7">
    <location>
        <begin position="424"/>
        <end position="444"/>
    </location>
</feature>
<dbReference type="HOGENOM" id="CLU_009433_1_0_0"/>
<sequence length="810" mass="86284">MPDVRFAIRQLLRNKAFAITVVFTLALSIGANTAIFSVVNALLIRPLPYPQPERLGTIFGRVSGPGNAEDERSGVDGEKWELLRDNVPAVLAAVQSEFAAGANLKAGSAVQYVHAGRVSAHYFEVLGTTPRLGRTFTEDEDRDGGPQAAILSDGLWRSAFGADPRVIGTNILLKGEPSTIVGVMPPHFAMPQSADIFTPIRASRHGEGTGTNFTAIVRLRPGATWQQADTQINAAWADRINRFEKHNPGSHVSYYSVPLQQGQSADLRGPVVALMGAVAFILMIACANLAGLMLVRVARRTPEFATRLALGASRWDILRQLWTEGLVLAVAGGGAGVVLAFGALRALTTLLPPDLLPVQNIALDGRVLLFTALATIATSVLFGLLPALQTRRLDLRAAIAAGSSRSVSAGGHTRVRQALIAGEIALTVVLLAASGLLVRTLVYLETLPSGFDANNVMAARLSLDDARYHDPAKFRDLLSKSLASMRQIPGAESASVGLSLPYERGLNDGIKIADGKEAGQQPTATVIYVTPQYFETLRIPVLAGRTFTEADTADSQPVVIVNQSFARRYLNQPDATGRQLGADKPRIVVAVVADVAKAPGFDSDQPLNVEPTVYVPATQVPGVLIAVAHIWFQPSWIVRTSGPVTGLTEQMQHALASADPSLPFSGFYRMTDIRAEAVTMQRVEVTLLTTLAALALLLSAIGIFALVSNLVLQRTREIGIRIALGSTIHQAMLEIGRSGLISAACGLAAGLVLSAFALRITKSALYGVRIYDPVTLFGVLGILAIIALGATYLPTLRIARIHPAETLRAE</sequence>
<dbReference type="GO" id="GO:0022857">
    <property type="term" value="F:transmembrane transporter activity"/>
    <property type="evidence" value="ECO:0007669"/>
    <property type="project" value="TreeGrafter"/>
</dbReference>
<dbReference type="STRING" id="204669.Acid345_0619"/>
<evidence type="ECO:0000259" key="9">
    <source>
        <dbReference type="Pfam" id="PF12704"/>
    </source>
</evidence>
<evidence type="ECO:0000256" key="6">
    <source>
        <dbReference type="ARBA" id="ARBA00038076"/>
    </source>
</evidence>
<feature type="domain" description="ABC3 transporter permease C-terminal" evidence="8">
    <location>
        <begin position="691"/>
        <end position="803"/>
    </location>
</feature>
<dbReference type="Proteomes" id="UP000002432">
    <property type="component" value="Chromosome"/>
</dbReference>
<evidence type="ECO:0000259" key="8">
    <source>
        <dbReference type="Pfam" id="PF02687"/>
    </source>
</evidence>
<feature type="domain" description="MacB-like periplasmic core" evidence="9">
    <location>
        <begin position="21"/>
        <end position="234"/>
    </location>
</feature>